<feature type="domain" description="Knr4/Smi1-like" evidence="1">
    <location>
        <begin position="15"/>
        <end position="130"/>
    </location>
</feature>
<gene>
    <name evidence="2" type="ORF">MX635_03065</name>
</gene>
<evidence type="ECO:0000313" key="2">
    <source>
        <dbReference type="EMBL" id="MDT1973369.1"/>
    </source>
</evidence>
<evidence type="ECO:0000313" key="3">
    <source>
        <dbReference type="Proteomes" id="UP001249945"/>
    </source>
</evidence>
<evidence type="ECO:0000259" key="1">
    <source>
        <dbReference type="SMART" id="SM00860"/>
    </source>
</evidence>
<comment type="caution">
    <text evidence="2">The sequence shown here is derived from an EMBL/GenBank/DDBJ whole genome shotgun (WGS) entry which is preliminary data.</text>
</comment>
<dbReference type="Proteomes" id="UP001249945">
    <property type="component" value="Unassembled WGS sequence"/>
</dbReference>
<protein>
    <submittedName>
        <fullName evidence="2">SMI1/KNR4 family protein</fullName>
    </submittedName>
</protein>
<dbReference type="InterPro" id="IPR037883">
    <property type="entry name" value="Knr4/Smi1-like_sf"/>
</dbReference>
<dbReference type="SMART" id="SM00860">
    <property type="entry name" value="SMI1_KNR4"/>
    <property type="match status" value="1"/>
</dbReference>
<dbReference type="RefSeq" id="WP_311780005.1">
    <property type="nucleotide sequence ID" value="NZ_JALRMR010000003.1"/>
</dbReference>
<dbReference type="EMBL" id="JALRMR010000003">
    <property type="protein sequence ID" value="MDT1973369.1"/>
    <property type="molecule type" value="Genomic_DNA"/>
</dbReference>
<organism evidence="2 3">
    <name type="scientific">Carnobacterium divergens</name>
    <name type="common">Lactobacillus divergens</name>
    <dbReference type="NCBI Taxonomy" id="2748"/>
    <lineage>
        <taxon>Bacteria</taxon>
        <taxon>Bacillati</taxon>
        <taxon>Bacillota</taxon>
        <taxon>Bacilli</taxon>
        <taxon>Lactobacillales</taxon>
        <taxon>Carnobacteriaceae</taxon>
        <taxon>Carnobacterium</taxon>
    </lineage>
</organism>
<proteinExistence type="predicted"/>
<dbReference type="AlphaFoldDB" id="A0AAW8R6J1"/>
<dbReference type="Gene3D" id="3.40.1580.10">
    <property type="entry name" value="SMI1/KNR4-like"/>
    <property type="match status" value="1"/>
</dbReference>
<accession>A0AAW8R6J1</accession>
<dbReference type="Pfam" id="PF09346">
    <property type="entry name" value="SMI1_KNR4"/>
    <property type="match status" value="1"/>
</dbReference>
<dbReference type="SUPFAM" id="SSF160631">
    <property type="entry name" value="SMI1/KNR4-like"/>
    <property type="match status" value="1"/>
</dbReference>
<reference evidence="2" key="1">
    <citation type="submission" date="2022-04" db="EMBL/GenBank/DDBJ databases">
        <title>Draft genome sequences of lactic acid bacteria (LAB) strains involved in meat spoilage.</title>
        <authorList>
            <person name="Palevich N."/>
        </authorList>
    </citation>
    <scope>NUCLEOTIDE SEQUENCE</scope>
    <source>
        <strain evidence="2">9-14</strain>
    </source>
</reference>
<sequence length="142" mass="16983">MFDNLKDNKKNIFYPVTLEEIEKVEKELKIKFPISLKTFYLEVGYGFIHSEVGNINRIMHPLSVRDFRLRQNDFEYYPDIEIYDEFEGNKLIFFEGNEASLLSVGFNSEEGKVFYYDEKLTDNFSDFIIKINEDDTFYYDAI</sequence>
<name>A0AAW8R6J1_CARDV</name>
<dbReference type="InterPro" id="IPR018958">
    <property type="entry name" value="Knr4/Smi1-like_dom"/>
</dbReference>